<organism evidence="2 3">
    <name type="scientific">Gossypium tomentosum</name>
    <name type="common">Hawaiian cotton</name>
    <name type="synonym">Gossypium sandvicense</name>
    <dbReference type="NCBI Taxonomy" id="34277"/>
    <lineage>
        <taxon>Eukaryota</taxon>
        <taxon>Viridiplantae</taxon>
        <taxon>Streptophyta</taxon>
        <taxon>Embryophyta</taxon>
        <taxon>Tracheophyta</taxon>
        <taxon>Spermatophyta</taxon>
        <taxon>Magnoliopsida</taxon>
        <taxon>eudicotyledons</taxon>
        <taxon>Gunneridae</taxon>
        <taxon>Pentapetalae</taxon>
        <taxon>rosids</taxon>
        <taxon>malvids</taxon>
        <taxon>Malvales</taxon>
        <taxon>Malvaceae</taxon>
        <taxon>Malvoideae</taxon>
        <taxon>Gossypium</taxon>
    </lineage>
</organism>
<feature type="signal peptide" evidence="1">
    <location>
        <begin position="1"/>
        <end position="19"/>
    </location>
</feature>
<protein>
    <submittedName>
        <fullName evidence="2">Uncharacterized protein</fullName>
    </submittedName>
</protein>
<sequence length="124" mass="14329">MLNSWTPLILLSCHFKVQSILSTAGFNDKTFLLPSFENQFPSNLFNLGSLAGISLKQRHAHPVLLPSGPLNMHVLLLQMGKEYCCEWLTLRPKGFRSDPRPPDQSQMWNCYYRTLRRNRPPFLP</sequence>
<accession>A0A5D2ND64</accession>
<dbReference type="Proteomes" id="UP000322667">
    <property type="component" value="Chromosome A11"/>
</dbReference>
<gene>
    <name evidence="2" type="ORF">ES332_A11G135800v1</name>
</gene>
<evidence type="ECO:0000313" key="3">
    <source>
        <dbReference type="Proteomes" id="UP000322667"/>
    </source>
</evidence>
<evidence type="ECO:0000256" key="1">
    <source>
        <dbReference type="SAM" id="SignalP"/>
    </source>
</evidence>
<reference evidence="2 3" key="1">
    <citation type="submission" date="2019-07" db="EMBL/GenBank/DDBJ databases">
        <title>WGS assembly of Gossypium tomentosum.</title>
        <authorList>
            <person name="Chen Z.J."/>
            <person name="Sreedasyam A."/>
            <person name="Ando A."/>
            <person name="Song Q."/>
            <person name="De L."/>
            <person name="Hulse-Kemp A."/>
            <person name="Ding M."/>
            <person name="Ye W."/>
            <person name="Kirkbride R."/>
            <person name="Jenkins J."/>
            <person name="Plott C."/>
            <person name="Lovell J."/>
            <person name="Lin Y.-M."/>
            <person name="Vaughn R."/>
            <person name="Liu B."/>
            <person name="Li W."/>
            <person name="Simpson S."/>
            <person name="Scheffler B."/>
            <person name="Saski C."/>
            <person name="Grover C."/>
            <person name="Hu G."/>
            <person name="Conover J."/>
            <person name="Carlson J."/>
            <person name="Shu S."/>
            <person name="Boston L."/>
            <person name="Williams M."/>
            <person name="Peterson D."/>
            <person name="Mcgee K."/>
            <person name="Jones D."/>
            <person name="Wendel J."/>
            <person name="Stelly D."/>
            <person name="Grimwood J."/>
            <person name="Schmutz J."/>
        </authorList>
    </citation>
    <scope>NUCLEOTIDE SEQUENCE [LARGE SCALE GENOMIC DNA]</scope>
    <source>
        <strain evidence="2">7179.01</strain>
    </source>
</reference>
<feature type="chain" id="PRO_5023130292" evidence="1">
    <location>
        <begin position="20"/>
        <end position="124"/>
    </location>
</feature>
<keyword evidence="3" id="KW-1185">Reference proteome</keyword>
<name>A0A5D2ND64_GOSTO</name>
<dbReference type="AlphaFoldDB" id="A0A5D2ND64"/>
<proteinExistence type="predicted"/>
<dbReference type="EMBL" id="CM017620">
    <property type="protein sequence ID" value="TYI00460.1"/>
    <property type="molecule type" value="Genomic_DNA"/>
</dbReference>
<keyword evidence="1" id="KW-0732">Signal</keyword>
<evidence type="ECO:0000313" key="2">
    <source>
        <dbReference type="EMBL" id="TYI00460.1"/>
    </source>
</evidence>